<name>A0A0C9TFN3_SPHS4</name>
<proteinExistence type="predicted"/>
<dbReference type="EMBL" id="KN837313">
    <property type="protein sequence ID" value="KIJ28188.1"/>
    <property type="molecule type" value="Genomic_DNA"/>
</dbReference>
<dbReference type="HOGENOM" id="CLU_2401079_0_0_1"/>
<organism evidence="1 2">
    <name type="scientific">Sphaerobolus stellatus (strain SS14)</name>
    <dbReference type="NCBI Taxonomy" id="990650"/>
    <lineage>
        <taxon>Eukaryota</taxon>
        <taxon>Fungi</taxon>
        <taxon>Dikarya</taxon>
        <taxon>Basidiomycota</taxon>
        <taxon>Agaricomycotina</taxon>
        <taxon>Agaricomycetes</taxon>
        <taxon>Phallomycetidae</taxon>
        <taxon>Geastrales</taxon>
        <taxon>Sphaerobolaceae</taxon>
        <taxon>Sphaerobolus</taxon>
    </lineage>
</organism>
<gene>
    <name evidence="1" type="ORF">M422DRAFT_270591</name>
</gene>
<reference evidence="1 2" key="1">
    <citation type="submission" date="2014-06" db="EMBL/GenBank/DDBJ databases">
        <title>Evolutionary Origins and Diversification of the Mycorrhizal Mutualists.</title>
        <authorList>
            <consortium name="DOE Joint Genome Institute"/>
            <consortium name="Mycorrhizal Genomics Consortium"/>
            <person name="Kohler A."/>
            <person name="Kuo A."/>
            <person name="Nagy L.G."/>
            <person name="Floudas D."/>
            <person name="Copeland A."/>
            <person name="Barry K.W."/>
            <person name="Cichocki N."/>
            <person name="Veneault-Fourrey C."/>
            <person name="LaButti K."/>
            <person name="Lindquist E.A."/>
            <person name="Lipzen A."/>
            <person name="Lundell T."/>
            <person name="Morin E."/>
            <person name="Murat C."/>
            <person name="Riley R."/>
            <person name="Ohm R."/>
            <person name="Sun H."/>
            <person name="Tunlid A."/>
            <person name="Henrissat B."/>
            <person name="Grigoriev I.V."/>
            <person name="Hibbett D.S."/>
            <person name="Martin F."/>
        </authorList>
    </citation>
    <scope>NUCLEOTIDE SEQUENCE [LARGE SCALE GENOMIC DNA]</scope>
    <source>
        <strain evidence="1 2">SS14</strain>
    </source>
</reference>
<keyword evidence="2" id="KW-1185">Reference proteome</keyword>
<evidence type="ECO:0000313" key="2">
    <source>
        <dbReference type="Proteomes" id="UP000054279"/>
    </source>
</evidence>
<sequence>MAEEKVNTLLYEEAPEEVLLEAAREVHNICFQLDQSTHLREAGLMPEQQVRFRTDTGGDINNISREYEINPIPEVHIARAEVDAPLPQQMIVK</sequence>
<accession>A0A0C9TFN3</accession>
<dbReference type="Proteomes" id="UP000054279">
    <property type="component" value="Unassembled WGS sequence"/>
</dbReference>
<protein>
    <submittedName>
        <fullName evidence="1">Uncharacterized protein</fullName>
    </submittedName>
</protein>
<evidence type="ECO:0000313" key="1">
    <source>
        <dbReference type="EMBL" id="KIJ28188.1"/>
    </source>
</evidence>
<dbReference type="AlphaFoldDB" id="A0A0C9TFN3"/>